<dbReference type="AlphaFoldDB" id="V7CKN8"/>
<keyword evidence="2 4" id="KW-1133">Transmembrane helix</keyword>
<feature type="transmembrane region" description="Helical" evidence="4">
    <location>
        <begin position="160"/>
        <end position="180"/>
    </location>
</feature>
<keyword evidence="6" id="KW-1185">Reference proteome</keyword>
<evidence type="ECO:0000256" key="3">
    <source>
        <dbReference type="ARBA" id="ARBA00023136"/>
    </source>
</evidence>
<evidence type="ECO:0000256" key="1">
    <source>
        <dbReference type="ARBA" id="ARBA00022692"/>
    </source>
</evidence>
<feature type="transmembrane region" description="Helical" evidence="4">
    <location>
        <begin position="43"/>
        <end position="63"/>
    </location>
</feature>
<dbReference type="OMA" id="MIMMEIT"/>
<gene>
    <name evidence="5" type="ORF">PHAVU_002G073300g</name>
</gene>
<name>V7CKN8_PHAVU</name>
<feature type="transmembrane region" description="Helical" evidence="4">
    <location>
        <begin position="12"/>
        <end position="31"/>
    </location>
</feature>
<organism evidence="5 6">
    <name type="scientific">Phaseolus vulgaris</name>
    <name type="common">Kidney bean</name>
    <name type="synonym">French bean</name>
    <dbReference type="NCBI Taxonomy" id="3885"/>
    <lineage>
        <taxon>Eukaryota</taxon>
        <taxon>Viridiplantae</taxon>
        <taxon>Streptophyta</taxon>
        <taxon>Embryophyta</taxon>
        <taxon>Tracheophyta</taxon>
        <taxon>Spermatophyta</taxon>
        <taxon>Magnoliopsida</taxon>
        <taxon>eudicotyledons</taxon>
        <taxon>Gunneridae</taxon>
        <taxon>Pentapetalae</taxon>
        <taxon>rosids</taxon>
        <taxon>fabids</taxon>
        <taxon>Fabales</taxon>
        <taxon>Fabaceae</taxon>
        <taxon>Papilionoideae</taxon>
        <taxon>50 kb inversion clade</taxon>
        <taxon>NPAAA clade</taxon>
        <taxon>indigoferoid/millettioid clade</taxon>
        <taxon>Phaseoleae</taxon>
        <taxon>Phaseolus</taxon>
    </lineage>
</organism>
<proteinExistence type="predicted"/>
<dbReference type="EMBL" id="CM002289">
    <property type="protein sequence ID" value="ESW29476.1"/>
    <property type="molecule type" value="Genomic_DNA"/>
</dbReference>
<evidence type="ECO:0000256" key="4">
    <source>
        <dbReference type="SAM" id="Phobius"/>
    </source>
</evidence>
<evidence type="ECO:0008006" key="7">
    <source>
        <dbReference type="Google" id="ProtNLM"/>
    </source>
</evidence>
<dbReference type="Proteomes" id="UP000000226">
    <property type="component" value="Chromosome 2"/>
</dbReference>
<reference evidence="6" key="1">
    <citation type="journal article" date="2014" name="Nat. Genet.">
        <title>A reference genome for common bean and genome-wide analysis of dual domestications.</title>
        <authorList>
            <person name="Schmutz J."/>
            <person name="McClean P.E."/>
            <person name="Mamidi S."/>
            <person name="Wu G.A."/>
            <person name="Cannon S.B."/>
            <person name="Grimwood J."/>
            <person name="Jenkins J."/>
            <person name="Shu S."/>
            <person name="Song Q."/>
            <person name="Chavarro C."/>
            <person name="Torres-Torres M."/>
            <person name="Geffroy V."/>
            <person name="Moghaddam S.M."/>
            <person name="Gao D."/>
            <person name="Abernathy B."/>
            <person name="Barry K."/>
            <person name="Blair M."/>
            <person name="Brick M.A."/>
            <person name="Chovatia M."/>
            <person name="Gepts P."/>
            <person name="Goodstein D.M."/>
            <person name="Gonzales M."/>
            <person name="Hellsten U."/>
            <person name="Hyten D.L."/>
            <person name="Jia G."/>
            <person name="Kelly J.D."/>
            <person name="Kudrna D."/>
            <person name="Lee R."/>
            <person name="Richard M.M."/>
            <person name="Miklas P.N."/>
            <person name="Osorno J.M."/>
            <person name="Rodrigues J."/>
            <person name="Thareau V."/>
            <person name="Urrea C.A."/>
            <person name="Wang M."/>
            <person name="Yu Y."/>
            <person name="Zhang M."/>
            <person name="Wing R.A."/>
            <person name="Cregan P.B."/>
            <person name="Rokhsar D.S."/>
            <person name="Jackson S.A."/>
        </authorList>
    </citation>
    <scope>NUCLEOTIDE SEQUENCE [LARGE SCALE GENOMIC DNA]</scope>
    <source>
        <strain evidence="6">cv. G19833</strain>
    </source>
</reference>
<dbReference type="PANTHER" id="PTHR31218">
    <property type="entry name" value="WAT1-RELATED PROTEIN"/>
    <property type="match status" value="1"/>
</dbReference>
<evidence type="ECO:0000313" key="5">
    <source>
        <dbReference type="EMBL" id="ESW29476.1"/>
    </source>
</evidence>
<protein>
    <recommendedName>
        <fullName evidence="7">WAT1-related protein</fullName>
    </recommendedName>
</protein>
<dbReference type="Gramene" id="ESW29476">
    <property type="protein sequence ID" value="ESW29476"/>
    <property type="gene ID" value="PHAVU_002G073300g"/>
</dbReference>
<keyword evidence="3 4" id="KW-0472">Membrane</keyword>
<evidence type="ECO:0000256" key="2">
    <source>
        <dbReference type="ARBA" id="ARBA00022989"/>
    </source>
</evidence>
<dbReference type="OrthoDB" id="1728340at2759"/>
<evidence type="ECO:0000313" key="6">
    <source>
        <dbReference type="Proteomes" id="UP000000226"/>
    </source>
</evidence>
<dbReference type="InterPro" id="IPR030184">
    <property type="entry name" value="WAT1-related"/>
</dbReference>
<accession>V7CKN8</accession>
<dbReference type="eggNOG" id="ENOG502RI0X">
    <property type="taxonomic scope" value="Eukaryota"/>
</dbReference>
<dbReference type="GO" id="GO:0016020">
    <property type="term" value="C:membrane"/>
    <property type="evidence" value="ECO:0007669"/>
    <property type="project" value="InterPro"/>
</dbReference>
<feature type="transmembrane region" description="Helical" evidence="4">
    <location>
        <begin position="192"/>
        <end position="211"/>
    </location>
</feature>
<keyword evidence="1 4" id="KW-0812">Transmembrane</keyword>
<dbReference type="STRING" id="3885.V7CKN8"/>
<dbReference type="GO" id="GO:0022857">
    <property type="term" value="F:transmembrane transporter activity"/>
    <property type="evidence" value="ECO:0007669"/>
    <property type="project" value="InterPro"/>
</dbReference>
<feature type="transmembrane region" description="Helical" evidence="4">
    <location>
        <begin position="83"/>
        <end position="105"/>
    </location>
</feature>
<sequence>MVRWVNNGTGKLLPFVGMLVAMLTQSGSMVVIKFATNDGINKYVMVVYSMALSSFLLLPFAFFHHRSSAQIMAYVGIELSSPTLASAILNLVPAFTFVLALIFRMEKVLWRHRSSQAKVLGTTVSIGGAFVVILYKGPSILRSHSWNTSMKLQLSTQSNWILGGICCIADSFFTSMWYIYQASIGKKYPAVTVILFFQFLFATILCGIFAFCLNLCEKFN</sequence>